<protein>
    <submittedName>
        <fullName evidence="1">DUF2200 domain-containing protein</fullName>
    </submittedName>
</protein>
<proteinExistence type="predicted"/>
<dbReference type="PIRSF" id="PIRSF033199">
    <property type="entry name" value="UCP033199"/>
    <property type="match status" value="1"/>
</dbReference>
<gene>
    <name evidence="1" type="ORF">MOZ64_04535</name>
</gene>
<accession>A0ABU4WKP6</accession>
<name>A0ABU4WKP6_9FIRM</name>
<evidence type="ECO:0000313" key="1">
    <source>
        <dbReference type="EMBL" id="MDX8417107.1"/>
    </source>
</evidence>
<dbReference type="Gene3D" id="1.10.8.290">
    <property type="entry name" value="uncharacterized protein sp1917 domain"/>
    <property type="match status" value="1"/>
</dbReference>
<sequence>MNNEKVFSMKFSKVYPLLVKKGERKGRTKDEVDAIICWLTGYTKPQLQQQLNNEVDYRTFFEQAPQMNPHCHLITGSVCGIKVQEIQDPLMQKIRYLDKLVDELAKGKAIEKIMR</sequence>
<dbReference type="Proteomes" id="UP001285244">
    <property type="component" value="Unassembled WGS sequence"/>
</dbReference>
<comment type="caution">
    <text evidence="1">The sequence shown here is derived from an EMBL/GenBank/DDBJ whole genome shotgun (WGS) entry which is preliminary data.</text>
</comment>
<dbReference type="RefSeq" id="WP_320325404.1">
    <property type="nucleotide sequence ID" value="NZ_JALBUS010000005.1"/>
</dbReference>
<dbReference type="EMBL" id="JALBUS010000005">
    <property type="protein sequence ID" value="MDX8417107.1"/>
    <property type="molecule type" value="Genomic_DNA"/>
</dbReference>
<keyword evidence="2" id="KW-1185">Reference proteome</keyword>
<dbReference type="InterPro" id="IPR014580">
    <property type="entry name" value="UCP033199"/>
</dbReference>
<dbReference type="Pfam" id="PF09966">
    <property type="entry name" value="DUF2200"/>
    <property type="match status" value="1"/>
</dbReference>
<reference evidence="1 2" key="1">
    <citation type="submission" date="2022-03" db="EMBL/GenBank/DDBJ databases">
        <title>Novel taxa within the pig intestine.</title>
        <authorList>
            <person name="Wylensek D."/>
            <person name="Bishof K."/>
            <person name="Afrizal A."/>
            <person name="Clavel T."/>
        </authorList>
    </citation>
    <scope>NUCLEOTIDE SEQUENCE [LARGE SCALE GENOMIC DNA]</scope>
    <source>
        <strain evidence="1 2">Cla-KB-P134</strain>
    </source>
</reference>
<organism evidence="1 2">
    <name type="scientific">Absicoccus intestinalis</name>
    <dbReference type="NCBI Taxonomy" id="2926319"/>
    <lineage>
        <taxon>Bacteria</taxon>
        <taxon>Bacillati</taxon>
        <taxon>Bacillota</taxon>
        <taxon>Erysipelotrichia</taxon>
        <taxon>Erysipelotrichales</taxon>
        <taxon>Erysipelotrichaceae</taxon>
        <taxon>Absicoccus</taxon>
    </lineage>
</organism>
<dbReference type="InterPro" id="IPR023204">
    <property type="entry name" value="SP1917_dom_sf"/>
</dbReference>
<evidence type="ECO:0000313" key="2">
    <source>
        <dbReference type="Proteomes" id="UP001285244"/>
    </source>
</evidence>